<dbReference type="EMBL" id="MH078572">
    <property type="protein sequence ID" value="AVP40282.1"/>
    <property type="molecule type" value="Genomic_DNA"/>
</dbReference>
<dbReference type="GeneID" id="54990005"/>
<evidence type="ECO:0000313" key="2">
    <source>
        <dbReference type="Proteomes" id="UP000241797"/>
    </source>
</evidence>
<keyword evidence="2" id="KW-1185">Reference proteome</keyword>
<organism evidence="1 2">
    <name type="scientific">Staphylococcus phage phiSA_BS1</name>
    <dbReference type="NCBI Taxonomy" id="2126734"/>
    <lineage>
        <taxon>Viruses</taxon>
        <taxon>Duplodnaviria</taxon>
        <taxon>Heunggongvirae</taxon>
        <taxon>Uroviricota</taxon>
        <taxon>Caudoviricetes</taxon>
        <taxon>Herelleviridae</taxon>
        <taxon>Twortvirinae</taxon>
        <taxon>Baoshanvirus</taxon>
        <taxon>Baoshanvirus BS1</taxon>
    </lineage>
</organism>
<protein>
    <submittedName>
        <fullName evidence="1">Uncharacterized protein</fullName>
    </submittedName>
</protein>
<reference evidence="1 2" key="1">
    <citation type="submission" date="2018-03" db="EMBL/GenBank/DDBJ databases">
        <title>Isolation, the biological characteristics and genomics of two new strains of lysate Staphylococcus aureus phage.</title>
        <authorList>
            <person name="Jin X."/>
            <person name="Zhang C."/>
        </authorList>
    </citation>
    <scope>NUCLEOTIDE SEQUENCE [LARGE SCALE GENOMIC DNA]</scope>
</reference>
<proteinExistence type="predicted"/>
<name>A0A2P1MXJ3_9CAUD</name>
<dbReference type="Proteomes" id="UP000241797">
    <property type="component" value="Segment"/>
</dbReference>
<evidence type="ECO:0000313" key="1">
    <source>
        <dbReference type="EMBL" id="AVP40282.1"/>
    </source>
</evidence>
<accession>A0A2P1MXJ3</accession>
<sequence>MASKKPTTKQTKPKFTGYADIDTFINSAQTVFKFSDGEAKGFKAYMEGKYYQRSERDFIPYLESYLGRKLK</sequence>
<dbReference type="RefSeq" id="YP_009799516.1">
    <property type="nucleotide sequence ID" value="NC_047945.1"/>
</dbReference>
<dbReference type="KEGG" id="vg:54990005"/>